<evidence type="ECO:0000259" key="11">
    <source>
        <dbReference type="PROSITE" id="PS50011"/>
    </source>
</evidence>
<proteinExistence type="inferred from homology"/>
<dbReference type="GO" id="GO:0005829">
    <property type="term" value="C:cytosol"/>
    <property type="evidence" value="ECO:0007669"/>
    <property type="project" value="TreeGrafter"/>
</dbReference>
<dbReference type="Proteomes" id="UP000034723">
    <property type="component" value="Chromosome"/>
</dbReference>
<dbReference type="NCBIfam" id="TIGR03724">
    <property type="entry name" value="arch_bud32"/>
    <property type="match status" value="1"/>
</dbReference>
<sequence>MVEVFLGGEAEVRIYDDRVEKVRVPKRYRVRELDEIIRSRRTTLEARILSAARRAGVATPIVLDVEGDRIVMERIKGTPVKEAMDVEVCRKIGEAVARLHAAGIIHGDITPMNMILSGDVVYFIDFGLAFHDERLEAKGVDIHVFYEALKAGFDGWEELWRAFLEGYSSYEKFDEVMERFREIELRGRYVDKDSHQLQDIEG</sequence>
<dbReference type="PROSITE" id="PS50011">
    <property type="entry name" value="PROTEIN_KINASE_DOM"/>
    <property type="match status" value="1"/>
</dbReference>
<dbReference type="InterPro" id="IPR000719">
    <property type="entry name" value="Prot_kinase_dom"/>
</dbReference>
<dbReference type="RefSeq" id="WP_048096334.1">
    <property type="nucleotide sequence ID" value="NZ_CP011267.1"/>
</dbReference>
<evidence type="ECO:0000256" key="6">
    <source>
        <dbReference type="ARBA" id="ARBA00022741"/>
    </source>
</evidence>
<name>A0A0F7DBC4_9EURY</name>
<dbReference type="PANTHER" id="PTHR12209">
    <property type="entry name" value="NON-SPECIFIC SERINE/THREONINE PROTEIN KINASE"/>
    <property type="match status" value="1"/>
</dbReference>
<dbReference type="PATRIC" id="fig|113653.22.peg.1846"/>
<evidence type="ECO:0000256" key="7">
    <source>
        <dbReference type="ARBA" id="ARBA00022777"/>
    </source>
</evidence>
<keyword evidence="7 12" id="KW-0418">Kinase</keyword>
<dbReference type="InterPro" id="IPR011009">
    <property type="entry name" value="Kinase-like_dom_sf"/>
</dbReference>
<dbReference type="GO" id="GO:0008033">
    <property type="term" value="P:tRNA processing"/>
    <property type="evidence" value="ECO:0007669"/>
    <property type="project" value="UniProtKB-KW"/>
</dbReference>
<evidence type="ECO:0000256" key="9">
    <source>
        <dbReference type="ARBA" id="ARBA00047899"/>
    </source>
</evidence>
<dbReference type="HOGENOM" id="CLU_063953_2_0_2"/>
<dbReference type="SUPFAM" id="SSF56112">
    <property type="entry name" value="Protein kinase-like (PK-like)"/>
    <property type="match status" value="1"/>
</dbReference>
<keyword evidence="13" id="KW-1185">Reference proteome</keyword>
<dbReference type="InParanoid" id="A0A0F7DBC4"/>
<evidence type="ECO:0000313" key="12">
    <source>
        <dbReference type="EMBL" id="AKG90846.1"/>
    </source>
</evidence>
<keyword evidence="6" id="KW-0547">Nucleotide-binding</keyword>
<reference evidence="12 13" key="1">
    <citation type="submission" date="2015-04" db="EMBL/GenBank/DDBJ databases">
        <title>The complete genome sequence of the hyperthermophilic, obligate iron-reducing archaeon Geoglobus ahangari strain 234T.</title>
        <authorList>
            <person name="Manzella M.P."/>
            <person name="Holmes D.E."/>
            <person name="Rocheleau J.M."/>
            <person name="Chung A."/>
            <person name="Reguera G."/>
            <person name="Kashefi K."/>
        </authorList>
    </citation>
    <scope>NUCLEOTIDE SEQUENCE [LARGE SCALE GENOMIC DNA]</scope>
    <source>
        <strain evidence="12 13">234</strain>
    </source>
</reference>
<evidence type="ECO:0000256" key="3">
    <source>
        <dbReference type="ARBA" id="ARBA00022527"/>
    </source>
</evidence>
<dbReference type="PANTHER" id="PTHR12209:SF0">
    <property type="entry name" value="EKC_KEOPS COMPLEX SUBUNIT TP53RK"/>
    <property type="match status" value="1"/>
</dbReference>
<evidence type="ECO:0000256" key="2">
    <source>
        <dbReference type="ARBA" id="ARBA00012513"/>
    </source>
</evidence>
<keyword evidence="4 12" id="KW-0808">Transferase</keyword>
<dbReference type="GeneID" id="24804443"/>
<dbReference type="OrthoDB" id="31344at2157"/>
<dbReference type="InterPro" id="IPR008266">
    <property type="entry name" value="Tyr_kinase_AS"/>
</dbReference>
<dbReference type="InterPro" id="IPR022495">
    <property type="entry name" value="Bud32"/>
</dbReference>
<dbReference type="Pfam" id="PF01163">
    <property type="entry name" value="RIO1"/>
    <property type="match status" value="1"/>
</dbReference>
<comment type="catalytic activity">
    <reaction evidence="9">
        <text>L-threonyl-[protein] + ATP = O-phospho-L-threonyl-[protein] + ADP + H(+)</text>
        <dbReference type="Rhea" id="RHEA:46608"/>
        <dbReference type="Rhea" id="RHEA-COMP:11060"/>
        <dbReference type="Rhea" id="RHEA-COMP:11605"/>
        <dbReference type="ChEBI" id="CHEBI:15378"/>
        <dbReference type="ChEBI" id="CHEBI:30013"/>
        <dbReference type="ChEBI" id="CHEBI:30616"/>
        <dbReference type="ChEBI" id="CHEBI:61977"/>
        <dbReference type="ChEBI" id="CHEBI:456216"/>
        <dbReference type="EC" id="2.7.11.1"/>
    </reaction>
</comment>
<evidence type="ECO:0000313" key="13">
    <source>
        <dbReference type="Proteomes" id="UP000034723"/>
    </source>
</evidence>
<evidence type="ECO:0000256" key="10">
    <source>
        <dbReference type="ARBA" id="ARBA00048679"/>
    </source>
</evidence>
<dbReference type="EC" id="2.7.11.1" evidence="2"/>
<dbReference type="Gene3D" id="1.10.510.10">
    <property type="entry name" value="Transferase(Phosphotransferase) domain 1"/>
    <property type="match status" value="1"/>
</dbReference>
<evidence type="ECO:0000256" key="5">
    <source>
        <dbReference type="ARBA" id="ARBA00022694"/>
    </source>
</evidence>
<protein>
    <recommendedName>
        <fullName evidence="2">non-specific serine/threonine protein kinase</fullName>
        <ecNumber evidence="2">2.7.11.1</ecNumber>
    </recommendedName>
</protein>
<dbReference type="STRING" id="113653.GAH_01877"/>
<keyword evidence="5" id="KW-0819">tRNA processing</keyword>
<evidence type="ECO:0000256" key="1">
    <source>
        <dbReference type="ARBA" id="ARBA00010630"/>
    </source>
</evidence>
<dbReference type="PROSITE" id="PS00109">
    <property type="entry name" value="PROTEIN_KINASE_TYR"/>
    <property type="match status" value="1"/>
</dbReference>
<evidence type="ECO:0000256" key="4">
    <source>
        <dbReference type="ARBA" id="ARBA00022679"/>
    </source>
</evidence>
<dbReference type="AlphaFoldDB" id="A0A0F7DBC4"/>
<dbReference type="GO" id="GO:0106310">
    <property type="term" value="F:protein serine kinase activity"/>
    <property type="evidence" value="ECO:0007669"/>
    <property type="project" value="RHEA"/>
</dbReference>
<dbReference type="InterPro" id="IPR018934">
    <property type="entry name" value="RIO_dom"/>
</dbReference>
<keyword evidence="8" id="KW-0067">ATP-binding</keyword>
<dbReference type="KEGG" id="gah:GAH_01877"/>
<accession>A0A0F7DBC4</accession>
<comment type="catalytic activity">
    <reaction evidence="10">
        <text>L-seryl-[protein] + ATP = O-phospho-L-seryl-[protein] + ADP + H(+)</text>
        <dbReference type="Rhea" id="RHEA:17989"/>
        <dbReference type="Rhea" id="RHEA-COMP:9863"/>
        <dbReference type="Rhea" id="RHEA-COMP:11604"/>
        <dbReference type="ChEBI" id="CHEBI:15378"/>
        <dbReference type="ChEBI" id="CHEBI:29999"/>
        <dbReference type="ChEBI" id="CHEBI:30616"/>
        <dbReference type="ChEBI" id="CHEBI:83421"/>
        <dbReference type="ChEBI" id="CHEBI:456216"/>
        <dbReference type="EC" id="2.7.11.1"/>
    </reaction>
</comment>
<keyword evidence="3" id="KW-0723">Serine/threonine-protein kinase</keyword>
<dbReference type="GO" id="GO:0005524">
    <property type="term" value="F:ATP binding"/>
    <property type="evidence" value="ECO:0007669"/>
    <property type="project" value="UniProtKB-KW"/>
</dbReference>
<dbReference type="GO" id="GO:0004674">
    <property type="term" value="F:protein serine/threonine kinase activity"/>
    <property type="evidence" value="ECO:0007669"/>
    <property type="project" value="UniProtKB-KW"/>
</dbReference>
<evidence type="ECO:0000256" key="8">
    <source>
        <dbReference type="ARBA" id="ARBA00022840"/>
    </source>
</evidence>
<dbReference type="EMBL" id="CP011267">
    <property type="protein sequence ID" value="AKG90846.1"/>
    <property type="molecule type" value="Genomic_DNA"/>
</dbReference>
<dbReference type="NCBIfam" id="NF011462">
    <property type="entry name" value="PRK14879.1-3"/>
    <property type="match status" value="1"/>
</dbReference>
<feature type="domain" description="Protein kinase" evidence="11">
    <location>
        <begin position="1"/>
        <end position="202"/>
    </location>
</feature>
<comment type="similarity">
    <text evidence="1">Belongs to the protein kinase superfamily. BUD32 family.</text>
</comment>
<organism evidence="12 13">
    <name type="scientific">Geoglobus ahangari</name>
    <dbReference type="NCBI Taxonomy" id="113653"/>
    <lineage>
        <taxon>Archaea</taxon>
        <taxon>Methanobacteriati</taxon>
        <taxon>Methanobacteriota</taxon>
        <taxon>Archaeoglobi</taxon>
        <taxon>Archaeoglobales</taxon>
        <taxon>Archaeoglobaceae</taxon>
        <taxon>Geoglobus</taxon>
    </lineage>
</organism>
<gene>
    <name evidence="12" type="ORF">GAH_01877</name>
</gene>
<dbReference type="Gene3D" id="3.30.200.20">
    <property type="entry name" value="Phosphorylase Kinase, domain 1"/>
    <property type="match status" value="1"/>
</dbReference>